<proteinExistence type="predicted"/>
<comment type="caution">
    <text evidence="1">The sequence shown here is derived from an EMBL/GenBank/DDBJ whole genome shotgun (WGS) entry which is preliminary data.</text>
</comment>
<evidence type="ECO:0000313" key="2">
    <source>
        <dbReference type="Proteomes" id="UP001381174"/>
    </source>
</evidence>
<keyword evidence="2" id="KW-1185">Reference proteome</keyword>
<dbReference type="RefSeq" id="WP_336807043.1">
    <property type="nucleotide sequence ID" value="NZ_JBBBNY010000003.1"/>
</dbReference>
<dbReference type="Proteomes" id="UP001381174">
    <property type="component" value="Unassembled WGS sequence"/>
</dbReference>
<gene>
    <name evidence="1" type="ORF">WAT24_06625</name>
</gene>
<sequence>MSGLIVRLEHVRSVPGFGVRPGLCTGGARAWFARYGLDWNAFRRDGIDAAVLEATGDAFALAVVAYAREVEARGR</sequence>
<accession>A0ABU8JA44</accession>
<name>A0ABU8JA44_9GAMM</name>
<protein>
    <submittedName>
        <fullName evidence="1">Uncharacterized protein</fullName>
    </submittedName>
</protein>
<evidence type="ECO:0000313" key="1">
    <source>
        <dbReference type="EMBL" id="MEI7036427.1"/>
    </source>
</evidence>
<reference evidence="1 2" key="1">
    <citation type="journal article" date="2014" name="Int. J. Syst. Evol. Microbiol.">
        <title>Fulvimonas yonginensis sp. nov., isolated from greenhouse soil, and emended description of the genus Fulvimonas.</title>
        <authorList>
            <person name="Ahn J.H."/>
            <person name="Kim S.J."/>
            <person name="Weon H.Y."/>
            <person name="Hong S.B."/>
            <person name="Seok S.J."/>
            <person name="Kwon S.W."/>
        </authorList>
    </citation>
    <scope>NUCLEOTIDE SEQUENCE [LARGE SCALE GENOMIC DNA]</scope>
    <source>
        <strain evidence="1 2">KACC 16952</strain>
    </source>
</reference>
<dbReference type="EMBL" id="JBBBNY010000003">
    <property type="protein sequence ID" value="MEI7036427.1"/>
    <property type="molecule type" value="Genomic_DNA"/>
</dbReference>
<organism evidence="1 2">
    <name type="scientific">Fulvimonas yonginensis</name>
    <dbReference type="NCBI Taxonomy" id="1495200"/>
    <lineage>
        <taxon>Bacteria</taxon>
        <taxon>Pseudomonadati</taxon>
        <taxon>Pseudomonadota</taxon>
        <taxon>Gammaproteobacteria</taxon>
        <taxon>Lysobacterales</taxon>
        <taxon>Rhodanobacteraceae</taxon>
        <taxon>Fulvimonas</taxon>
    </lineage>
</organism>